<organism evidence="7 8">
    <name type="scientific">Priestia flexa</name>
    <dbReference type="NCBI Taxonomy" id="86664"/>
    <lineage>
        <taxon>Bacteria</taxon>
        <taxon>Bacillati</taxon>
        <taxon>Bacillota</taxon>
        <taxon>Bacilli</taxon>
        <taxon>Bacillales</taxon>
        <taxon>Bacillaceae</taxon>
        <taxon>Priestia</taxon>
    </lineage>
</organism>
<evidence type="ECO:0000256" key="2">
    <source>
        <dbReference type="ARBA" id="ARBA00022692"/>
    </source>
</evidence>
<feature type="transmembrane region" description="Helical" evidence="5">
    <location>
        <begin position="7"/>
        <end position="25"/>
    </location>
</feature>
<keyword evidence="2 5" id="KW-0812">Transmembrane</keyword>
<evidence type="ECO:0000313" key="7">
    <source>
        <dbReference type="EMBL" id="MDW8517167.1"/>
    </source>
</evidence>
<gene>
    <name evidence="7" type="ORF">RIB56_13625</name>
</gene>
<reference evidence="8" key="1">
    <citation type="submission" date="2023-07" db="EMBL/GenBank/DDBJ databases">
        <title>Draft genomic sequences of Priestia flexa CCM isolated from the soil of an abandoned mine contaminated by free cyanide in the high Andean zone of Tacna, Peru.</title>
        <authorList>
            <person name="Caceda Quiroz C.J."/>
            <person name="Maraza Chooque G.J."/>
            <person name="Fora Quispe G.L."/>
            <person name="Carpio Mamani M."/>
        </authorList>
    </citation>
    <scope>NUCLEOTIDE SEQUENCE [LARGE SCALE GENOMIC DNA]</scope>
    <source>
        <strain evidence="8">CCM</strain>
    </source>
</reference>
<feature type="domain" description="Ammonium transporter AmtB-like" evidence="6">
    <location>
        <begin position="24"/>
        <end position="80"/>
    </location>
</feature>
<comment type="caution">
    <text evidence="7">The sequence shown here is derived from an EMBL/GenBank/DDBJ whole genome shotgun (WGS) entry which is preliminary data.</text>
</comment>
<evidence type="ECO:0000256" key="4">
    <source>
        <dbReference type="ARBA" id="ARBA00023136"/>
    </source>
</evidence>
<evidence type="ECO:0000256" key="1">
    <source>
        <dbReference type="ARBA" id="ARBA00004141"/>
    </source>
</evidence>
<accession>A0ABU4J825</accession>
<proteinExistence type="predicted"/>
<dbReference type="InterPro" id="IPR024041">
    <property type="entry name" value="NH4_transpt_AmtB-like_dom"/>
</dbReference>
<dbReference type="InterPro" id="IPR029020">
    <property type="entry name" value="Ammonium/urea_transptr"/>
</dbReference>
<evidence type="ECO:0000313" key="8">
    <source>
        <dbReference type="Proteomes" id="UP001284771"/>
    </source>
</evidence>
<name>A0ABU4J825_9BACI</name>
<protein>
    <submittedName>
        <fullName evidence="7">Ammonium transporter</fullName>
    </submittedName>
</protein>
<comment type="subcellular location">
    <subcellularLocation>
        <location evidence="1">Membrane</location>
        <topology evidence="1">Multi-pass membrane protein</topology>
    </subcellularLocation>
</comment>
<evidence type="ECO:0000259" key="6">
    <source>
        <dbReference type="Pfam" id="PF00909"/>
    </source>
</evidence>
<sequence length="103" mass="11480">MGIEELSLGVNTTWVVLTAAMILLMEVGFELLGIQFIGLVALSARGFIATWFGLKAIALLVPLRSTEEEEEVGVDISYHGIIAANQSHEFIEYYNQYEQTEQK</sequence>
<dbReference type="Gene3D" id="1.10.3430.10">
    <property type="entry name" value="Ammonium transporter AmtB like domains"/>
    <property type="match status" value="1"/>
</dbReference>
<dbReference type="EMBL" id="JAWUZT010000040">
    <property type="protein sequence ID" value="MDW8517167.1"/>
    <property type="molecule type" value="Genomic_DNA"/>
</dbReference>
<keyword evidence="3 5" id="KW-1133">Transmembrane helix</keyword>
<evidence type="ECO:0000256" key="3">
    <source>
        <dbReference type="ARBA" id="ARBA00022989"/>
    </source>
</evidence>
<keyword evidence="4 5" id="KW-0472">Membrane</keyword>
<dbReference type="RefSeq" id="WP_138117026.1">
    <property type="nucleotide sequence ID" value="NZ_CP040367.1"/>
</dbReference>
<evidence type="ECO:0000256" key="5">
    <source>
        <dbReference type="SAM" id="Phobius"/>
    </source>
</evidence>
<dbReference type="Proteomes" id="UP001284771">
    <property type="component" value="Unassembled WGS sequence"/>
</dbReference>
<dbReference type="Pfam" id="PF00909">
    <property type="entry name" value="Ammonium_transp"/>
    <property type="match status" value="1"/>
</dbReference>
<keyword evidence="8" id="KW-1185">Reference proteome</keyword>